<comment type="caution">
    <text evidence="2">The sequence shown here is derived from an EMBL/GenBank/DDBJ whole genome shotgun (WGS) entry which is preliminary data.</text>
</comment>
<name>A0ABU5ZRN3_9FLAO</name>
<dbReference type="Pfam" id="PF13472">
    <property type="entry name" value="Lipase_GDSL_2"/>
    <property type="match status" value="1"/>
</dbReference>
<dbReference type="EMBL" id="JAYKLX010000001">
    <property type="protein sequence ID" value="MEB3344298.1"/>
    <property type="molecule type" value="Genomic_DNA"/>
</dbReference>
<protein>
    <submittedName>
        <fullName evidence="2">SGNH/GDSL hydrolase family protein</fullName>
    </submittedName>
</protein>
<dbReference type="GO" id="GO:0016787">
    <property type="term" value="F:hydrolase activity"/>
    <property type="evidence" value="ECO:0007669"/>
    <property type="project" value="UniProtKB-KW"/>
</dbReference>
<sequence>MNFKYFLGALISVPLLPVMYFQGVQIRKNVPILPEAKGTEGLNLQSSQKKLRILFIGESTIAGVGVKTHQEGFAGTLANELETKLDVKIEWKVYAKSGYTAKNVTRKIIPKIKENEVDVIIIGLGGNDTFTLNTPWKWKNDIRDLIKTLQSRFKNVSIIFTNMPPIKEFPAFTKLTKFVLGNLVEILGEELEGVVSNFENVFYYSQTITIENWIKKMNIDAKPQDFFSDGVHPSKLTYQTWAKDFSNFILHDIAIKGNLEQRIKI</sequence>
<feature type="domain" description="SGNH hydrolase-type esterase" evidence="1">
    <location>
        <begin position="55"/>
        <end position="239"/>
    </location>
</feature>
<dbReference type="CDD" id="cd01836">
    <property type="entry name" value="FeeA_FeeB_like"/>
    <property type="match status" value="1"/>
</dbReference>
<accession>A0ABU5ZRN3</accession>
<gene>
    <name evidence="2" type="ORF">U6A24_02440</name>
</gene>
<dbReference type="InterPro" id="IPR036514">
    <property type="entry name" value="SGNH_hydro_sf"/>
</dbReference>
<dbReference type="InterPro" id="IPR051532">
    <property type="entry name" value="Ester_Hydrolysis_Enzymes"/>
</dbReference>
<evidence type="ECO:0000313" key="3">
    <source>
        <dbReference type="Proteomes" id="UP001327027"/>
    </source>
</evidence>
<dbReference type="PANTHER" id="PTHR30383">
    <property type="entry name" value="THIOESTERASE 1/PROTEASE 1/LYSOPHOSPHOLIPASE L1"/>
    <property type="match status" value="1"/>
</dbReference>
<dbReference type="RefSeq" id="WP_324178346.1">
    <property type="nucleotide sequence ID" value="NZ_BAABAW010000016.1"/>
</dbReference>
<dbReference type="Gene3D" id="3.40.50.1110">
    <property type="entry name" value="SGNH hydrolase"/>
    <property type="match status" value="1"/>
</dbReference>
<dbReference type="Proteomes" id="UP001327027">
    <property type="component" value="Unassembled WGS sequence"/>
</dbReference>
<evidence type="ECO:0000313" key="2">
    <source>
        <dbReference type="EMBL" id="MEB3344298.1"/>
    </source>
</evidence>
<keyword evidence="2" id="KW-0378">Hydrolase</keyword>
<dbReference type="PANTHER" id="PTHR30383:SF24">
    <property type="entry name" value="THIOESTERASE 1_PROTEASE 1_LYSOPHOSPHOLIPASE L1"/>
    <property type="match status" value="1"/>
</dbReference>
<proteinExistence type="predicted"/>
<dbReference type="SUPFAM" id="SSF52266">
    <property type="entry name" value="SGNH hydrolase"/>
    <property type="match status" value="1"/>
</dbReference>
<reference evidence="2 3" key="1">
    <citation type="journal article" date="2013" name="Int. J. Syst. Evol. Microbiol.">
        <title>Aquimarina gracilis sp. nov., isolated from the gut microflora of a mussel, Mytilus coruscus, and emended description of Aquimarina spongiae.</title>
        <authorList>
            <person name="Park S.C."/>
            <person name="Choe H.N."/>
            <person name="Baik K.S."/>
            <person name="Seong C.N."/>
        </authorList>
    </citation>
    <scope>NUCLEOTIDE SEQUENCE [LARGE SCALE GENOMIC DNA]</scope>
    <source>
        <strain evidence="2 3">PSC32</strain>
    </source>
</reference>
<dbReference type="InterPro" id="IPR013830">
    <property type="entry name" value="SGNH_hydro"/>
</dbReference>
<organism evidence="2 3">
    <name type="scientific">Aquimarina gracilis</name>
    <dbReference type="NCBI Taxonomy" id="874422"/>
    <lineage>
        <taxon>Bacteria</taxon>
        <taxon>Pseudomonadati</taxon>
        <taxon>Bacteroidota</taxon>
        <taxon>Flavobacteriia</taxon>
        <taxon>Flavobacteriales</taxon>
        <taxon>Flavobacteriaceae</taxon>
        <taxon>Aquimarina</taxon>
    </lineage>
</organism>
<evidence type="ECO:0000259" key="1">
    <source>
        <dbReference type="Pfam" id="PF13472"/>
    </source>
</evidence>
<keyword evidence="3" id="KW-1185">Reference proteome</keyword>